<protein>
    <submittedName>
        <fullName evidence="8 9">Transcription factor</fullName>
    </submittedName>
</protein>
<reference evidence="9" key="4">
    <citation type="journal article" date="2018" name="Nat. Plants">
        <title>Whole-genome landscape of Medicago truncatula symbiotic genes.</title>
        <authorList>
            <person name="Pecrix Y."/>
            <person name="Gamas P."/>
            <person name="Carrere S."/>
        </authorList>
    </citation>
    <scope>NUCLEOTIDE SEQUENCE</scope>
    <source>
        <tissue evidence="9">Leaves</tissue>
    </source>
</reference>
<dbReference type="InterPro" id="IPR011598">
    <property type="entry name" value="bHLH_dom"/>
</dbReference>
<evidence type="ECO:0000256" key="6">
    <source>
        <dbReference type="SAM" id="MobiDB-lite"/>
    </source>
</evidence>
<dbReference type="GO" id="GO:0000981">
    <property type="term" value="F:DNA-binding transcription factor activity, RNA polymerase II-specific"/>
    <property type="evidence" value="ECO:0000318"/>
    <property type="project" value="GO_Central"/>
</dbReference>
<keyword evidence="2" id="KW-0805">Transcription regulation</keyword>
<dbReference type="InterPro" id="IPR036638">
    <property type="entry name" value="HLH_DNA-bd_sf"/>
</dbReference>
<dbReference type="EMBL" id="CM001217">
    <property type="protein sequence ID" value="AES62732.1"/>
    <property type="molecule type" value="Genomic_DNA"/>
</dbReference>
<accession>G7IET1</accession>
<dbReference type="STRING" id="3880.G7IET1"/>
<feature type="domain" description="BHLH" evidence="7">
    <location>
        <begin position="202"/>
        <end position="251"/>
    </location>
</feature>
<evidence type="ECO:0000313" key="10">
    <source>
        <dbReference type="EnsemblPlants" id="AES62732"/>
    </source>
</evidence>
<dbReference type="CDD" id="cd11454">
    <property type="entry name" value="bHLH_AtIND_like"/>
    <property type="match status" value="1"/>
</dbReference>
<reference evidence="8 11" key="1">
    <citation type="journal article" date="2011" name="Nature">
        <title>The Medicago genome provides insight into the evolution of rhizobial symbioses.</title>
        <authorList>
            <person name="Young N.D."/>
            <person name="Debelle F."/>
            <person name="Oldroyd G.E."/>
            <person name="Geurts R."/>
            <person name="Cannon S.B."/>
            <person name="Udvardi M.K."/>
            <person name="Benedito V.A."/>
            <person name="Mayer K.F."/>
            <person name="Gouzy J."/>
            <person name="Schoof H."/>
            <person name="Van de Peer Y."/>
            <person name="Proost S."/>
            <person name="Cook D.R."/>
            <person name="Meyers B.C."/>
            <person name="Spannagl M."/>
            <person name="Cheung F."/>
            <person name="De Mita S."/>
            <person name="Krishnakumar V."/>
            <person name="Gundlach H."/>
            <person name="Zhou S."/>
            <person name="Mudge J."/>
            <person name="Bharti A.K."/>
            <person name="Murray J.D."/>
            <person name="Naoumkina M.A."/>
            <person name="Rosen B."/>
            <person name="Silverstein K.A."/>
            <person name="Tang H."/>
            <person name="Rombauts S."/>
            <person name="Zhao P.X."/>
            <person name="Zhou P."/>
            <person name="Barbe V."/>
            <person name="Bardou P."/>
            <person name="Bechner M."/>
            <person name="Bellec A."/>
            <person name="Berger A."/>
            <person name="Berges H."/>
            <person name="Bidwell S."/>
            <person name="Bisseling T."/>
            <person name="Choisne N."/>
            <person name="Couloux A."/>
            <person name="Denny R."/>
            <person name="Deshpande S."/>
            <person name="Dai X."/>
            <person name="Doyle J.J."/>
            <person name="Dudez A.M."/>
            <person name="Farmer A.D."/>
            <person name="Fouteau S."/>
            <person name="Franken C."/>
            <person name="Gibelin C."/>
            <person name="Gish J."/>
            <person name="Goldstein S."/>
            <person name="Gonzalez A.J."/>
            <person name="Green P.J."/>
            <person name="Hallab A."/>
            <person name="Hartog M."/>
            <person name="Hua A."/>
            <person name="Humphray S.J."/>
            <person name="Jeong D.H."/>
            <person name="Jing Y."/>
            <person name="Jocker A."/>
            <person name="Kenton S.M."/>
            <person name="Kim D.J."/>
            <person name="Klee K."/>
            <person name="Lai H."/>
            <person name="Lang C."/>
            <person name="Lin S."/>
            <person name="Macmil S.L."/>
            <person name="Magdelenat G."/>
            <person name="Matthews L."/>
            <person name="McCorrison J."/>
            <person name="Monaghan E.L."/>
            <person name="Mun J.H."/>
            <person name="Najar F.Z."/>
            <person name="Nicholson C."/>
            <person name="Noirot C."/>
            <person name="O'Bleness M."/>
            <person name="Paule C.R."/>
            <person name="Poulain J."/>
            <person name="Prion F."/>
            <person name="Qin B."/>
            <person name="Qu C."/>
            <person name="Retzel E.F."/>
            <person name="Riddle C."/>
            <person name="Sallet E."/>
            <person name="Samain S."/>
            <person name="Samson N."/>
            <person name="Sanders I."/>
            <person name="Saurat O."/>
            <person name="Scarpelli C."/>
            <person name="Schiex T."/>
            <person name="Segurens B."/>
            <person name="Severin A.J."/>
            <person name="Sherrier D.J."/>
            <person name="Shi R."/>
            <person name="Sims S."/>
            <person name="Singer S.R."/>
            <person name="Sinharoy S."/>
            <person name="Sterck L."/>
            <person name="Viollet A."/>
            <person name="Wang B.B."/>
            <person name="Wang K."/>
            <person name="Wang M."/>
            <person name="Wang X."/>
            <person name="Warfsmann J."/>
            <person name="Weissenbach J."/>
            <person name="White D.D."/>
            <person name="White J.D."/>
            <person name="Wiley G.B."/>
            <person name="Wincker P."/>
            <person name="Xing Y."/>
            <person name="Yang L."/>
            <person name="Yao Z."/>
            <person name="Ying F."/>
            <person name="Zhai J."/>
            <person name="Zhou L."/>
            <person name="Zuber A."/>
            <person name="Denarie J."/>
            <person name="Dixon R.A."/>
            <person name="May G.D."/>
            <person name="Schwartz D.C."/>
            <person name="Rogers J."/>
            <person name="Quetier F."/>
            <person name="Town C.D."/>
            <person name="Roe B.A."/>
        </authorList>
    </citation>
    <scope>NUCLEOTIDE SEQUENCE [LARGE SCALE GENOMIC DNA]</scope>
    <source>
        <strain evidence="8">A17</strain>
        <strain evidence="10 11">cv. Jemalong A17</strain>
    </source>
</reference>
<keyword evidence="5" id="KW-0539">Nucleus</keyword>
<evidence type="ECO:0000256" key="5">
    <source>
        <dbReference type="ARBA" id="ARBA00023242"/>
    </source>
</evidence>
<dbReference type="GO" id="GO:0006357">
    <property type="term" value="P:regulation of transcription by RNA polymerase II"/>
    <property type="evidence" value="ECO:0000318"/>
    <property type="project" value="GO_Central"/>
</dbReference>
<organism evidence="8 11">
    <name type="scientific">Medicago truncatula</name>
    <name type="common">Barrel medic</name>
    <name type="synonym">Medicago tribuloides</name>
    <dbReference type="NCBI Taxonomy" id="3880"/>
    <lineage>
        <taxon>Eukaryota</taxon>
        <taxon>Viridiplantae</taxon>
        <taxon>Streptophyta</taxon>
        <taxon>Embryophyta</taxon>
        <taxon>Tracheophyta</taxon>
        <taxon>Spermatophyta</taxon>
        <taxon>Magnoliopsida</taxon>
        <taxon>eudicotyledons</taxon>
        <taxon>Gunneridae</taxon>
        <taxon>Pentapetalae</taxon>
        <taxon>rosids</taxon>
        <taxon>fabids</taxon>
        <taxon>Fabales</taxon>
        <taxon>Fabaceae</taxon>
        <taxon>Papilionoideae</taxon>
        <taxon>50 kb inversion clade</taxon>
        <taxon>NPAAA clade</taxon>
        <taxon>Hologalegina</taxon>
        <taxon>IRL clade</taxon>
        <taxon>Trifolieae</taxon>
        <taxon>Medicago</taxon>
    </lineage>
</organism>
<feature type="region of interest" description="Disordered" evidence="6">
    <location>
        <begin position="108"/>
        <end position="156"/>
    </location>
</feature>
<evidence type="ECO:0000313" key="9">
    <source>
        <dbReference type="EMBL" id="RHN82192.1"/>
    </source>
</evidence>
<dbReference type="SMART" id="SM00353">
    <property type="entry name" value="HLH"/>
    <property type="match status" value="1"/>
</dbReference>
<dbReference type="PANTHER" id="PTHR16223:SF338">
    <property type="entry name" value="TRANSCRIPTION FACTOR RSL2"/>
    <property type="match status" value="1"/>
</dbReference>
<feature type="compositionally biased region" description="Polar residues" evidence="6">
    <location>
        <begin position="198"/>
        <end position="207"/>
    </location>
</feature>
<reference evidence="8 11" key="2">
    <citation type="journal article" date="2014" name="BMC Genomics">
        <title>An improved genome release (version Mt4.0) for the model legume Medicago truncatula.</title>
        <authorList>
            <person name="Tang H."/>
            <person name="Krishnakumar V."/>
            <person name="Bidwell S."/>
            <person name="Rosen B."/>
            <person name="Chan A."/>
            <person name="Zhou S."/>
            <person name="Gentzbittel L."/>
            <person name="Childs K.L."/>
            <person name="Yandell M."/>
            <person name="Gundlach H."/>
            <person name="Mayer K.F."/>
            <person name="Schwartz D.C."/>
            <person name="Town C.D."/>
        </authorList>
    </citation>
    <scope>GENOME REANNOTATION</scope>
    <source>
        <strain evidence="10 11">cv. Jemalong A17</strain>
    </source>
</reference>
<dbReference type="Gramene" id="rna6332">
    <property type="protein sequence ID" value="RHN82192.1"/>
    <property type="gene ID" value="gene6332"/>
</dbReference>
<dbReference type="SUPFAM" id="SSF47459">
    <property type="entry name" value="HLH, helix-loop-helix DNA-binding domain"/>
    <property type="match status" value="1"/>
</dbReference>
<dbReference type="Proteomes" id="UP000002051">
    <property type="component" value="Unassembled WGS sequence"/>
</dbReference>
<proteinExistence type="predicted"/>
<sequence length="287" mass="32126">MEPAQLISEEWDSLSGQYTAEEADFMNQFLSGNKNTSFGMPSYFPHADFMCFSQGSSTTSSGTYSCDLATNFDSLSMFFCLEDAKFSPQYLDDSISKHINNDIIDHKGSCLEPSSEEDRSTNMENPAKRFRSSLEVSENTRNVRKCPKSASMSNNEEGLMWNGTNNRFSHVDSIGGIISSSLSPKEHEAPKLGRKSRAASSPATDAQSIYARKRRERINERLRILQTLVPNGTKVDISTMLEEAVQYVKFLQLQIKLLSSEDMWMYAPIAYNGMNIGLDLSFSSPTN</sequence>
<keyword evidence="3" id="KW-0238">DNA-binding</keyword>
<name>G7IET1_MEDTR</name>
<dbReference type="AlphaFoldDB" id="G7IET1"/>
<dbReference type="KEGG" id="mtr:11414108"/>
<dbReference type="PaxDb" id="3880-AES62732"/>
<comment type="subcellular location">
    <subcellularLocation>
        <location evidence="1">Nucleus</location>
    </subcellularLocation>
</comment>
<evidence type="ECO:0000313" key="8">
    <source>
        <dbReference type="EMBL" id="AES62732.1"/>
    </source>
</evidence>
<dbReference type="PROSITE" id="PS50888">
    <property type="entry name" value="BHLH"/>
    <property type="match status" value="1"/>
</dbReference>
<dbReference type="EnsemblPlants" id="AES62732">
    <property type="protein sequence ID" value="AES62732"/>
    <property type="gene ID" value="MTR_1g106470"/>
</dbReference>
<dbReference type="Pfam" id="PF00010">
    <property type="entry name" value="HLH"/>
    <property type="match status" value="1"/>
</dbReference>
<dbReference type="OrthoDB" id="651283at2759"/>
<dbReference type="OMA" id="FWPGHES"/>
<dbReference type="Gene3D" id="4.10.280.10">
    <property type="entry name" value="Helix-loop-helix DNA-binding domain"/>
    <property type="match status" value="1"/>
</dbReference>
<dbReference type="EMBL" id="PSQE01000001">
    <property type="protein sequence ID" value="RHN82192.1"/>
    <property type="molecule type" value="Genomic_DNA"/>
</dbReference>
<dbReference type="GO" id="GO:0046983">
    <property type="term" value="F:protein dimerization activity"/>
    <property type="evidence" value="ECO:0007669"/>
    <property type="project" value="InterPro"/>
</dbReference>
<dbReference type="InterPro" id="IPR045843">
    <property type="entry name" value="IND-like"/>
</dbReference>
<keyword evidence="4" id="KW-0804">Transcription</keyword>
<evidence type="ECO:0000259" key="7">
    <source>
        <dbReference type="PROSITE" id="PS50888"/>
    </source>
</evidence>
<dbReference type="Proteomes" id="UP000265566">
    <property type="component" value="Chromosome 1"/>
</dbReference>
<dbReference type="PANTHER" id="PTHR16223">
    <property type="entry name" value="TRANSCRIPTION FACTOR BHLH83-RELATED"/>
    <property type="match status" value="1"/>
</dbReference>
<dbReference type="GO" id="GO:0000978">
    <property type="term" value="F:RNA polymerase II cis-regulatory region sequence-specific DNA binding"/>
    <property type="evidence" value="ECO:0000318"/>
    <property type="project" value="GO_Central"/>
</dbReference>
<dbReference type="ExpressionAtlas" id="G7IET1">
    <property type="expression patterns" value="differential"/>
</dbReference>
<evidence type="ECO:0000313" key="11">
    <source>
        <dbReference type="Proteomes" id="UP000002051"/>
    </source>
</evidence>
<feature type="region of interest" description="Disordered" evidence="6">
    <location>
        <begin position="181"/>
        <end position="208"/>
    </location>
</feature>
<gene>
    <name evidence="10" type="primary">11414108</name>
    <name evidence="8" type="ordered locus">MTR_1g106470</name>
    <name evidence="9" type="ORF">MtrunA17_Chr1g0207311</name>
</gene>
<evidence type="ECO:0000256" key="1">
    <source>
        <dbReference type="ARBA" id="ARBA00004123"/>
    </source>
</evidence>
<evidence type="ECO:0000256" key="4">
    <source>
        <dbReference type="ARBA" id="ARBA00023163"/>
    </source>
</evidence>
<evidence type="ECO:0000256" key="2">
    <source>
        <dbReference type="ARBA" id="ARBA00023015"/>
    </source>
</evidence>
<dbReference type="GO" id="GO:0005634">
    <property type="term" value="C:nucleus"/>
    <property type="evidence" value="ECO:0000318"/>
    <property type="project" value="GO_Central"/>
</dbReference>
<dbReference type="FunFam" id="4.10.280.10:FF:000022">
    <property type="entry name" value="Basic helix-loop-helix transcription factor"/>
    <property type="match status" value="1"/>
</dbReference>
<dbReference type="GO" id="GO:0048766">
    <property type="term" value="P:root hair initiation"/>
    <property type="evidence" value="ECO:0007669"/>
    <property type="project" value="UniProtKB-ARBA"/>
</dbReference>
<reference evidence="10" key="3">
    <citation type="submission" date="2015-04" db="UniProtKB">
        <authorList>
            <consortium name="EnsemblPlants"/>
        </authorList>
    </citation>
    <scope>IDENTIFICATION</scope>
    <source>
        <strain evidence="10">cv. Jemalong A17</strain>
    </source>
</reference>
<evidence type="ECO:0000256" key="3">
    <source>
        <dbReference type="ARBA" id="ARBA00023125"/>
    </source>
</evidence>
<keyword evidence="11" id="KW-1185">Reference proteome</keyword>